<evidence type="ECO:0000259" key="1">
    <source>
        <dbReference type="PROSITE" id="PS50164"/>
    </source>
</evidence>
<dbReference type="CDD" id="cd00719">
    <property type="entry name" value="GIY-YIG_SF"/>
    <property type="match status" value="1"/>
</dbReference>
<feature type="domain" description="GIY-YIG" evidence="1">
    <location>
        <begin position="61"/>
        <end position="158"/>
    </location>
</feature>
<dbReference type="PROSITE" id="PS50164">
    <property type="entry name" value="GIY_YIG"/>
    <property type="match status" value="1"/>
</dbReference>
<dbReference type="InterPro" id="IPR017642">
    <property type="entry name" value="DNA_S_mod_DndB"/>
</dbReference>
<dbReference type="CDD" id="cd16414">
    <property type="entry name" value="dndB_like"/>
    <property type="match status" value="1"/>
</dbReference>
<dbReference type="InterPro" id="IPR000305">
    <property type="entry name" value="GIY-YIG_endonuc"/>
</dbReference>
<dbReference type="Gene3D" id="3.40.1440.10">
    <property type="entry name" value="GIY-YIG endonuclease"/>
    <property type="match status" value="1"/>
</dbReference>
<dbReference type="RefSeq" id="WP_111347670.1">
    <property type="nucleotide sequence ID" value="NZ_QLII01000001.1"/>
</dbReference>
<dbReference type="EMBL" id="QLII01000001">
    <property type="protein sequence ID" value="RAI77249.1"/>
    <property type="molecule type" value="Genomic_DNA"/>
</dbReference>
<sequence length="602" mass="69578">MGTLYTPELTNEKILQNDLHRWRTFCADCRLWEAPTKILHSHTLNWQEVKFERSNATMLPQSMGVYMFVLRSSNAPMTNGQHSYIMYVGQASNLQERFNGYFGYVKSKKPSDQLKRIMILIWQERLQFHYFETPNFTKKELTDIEFDLINMTVPPMNNQFRGDVINQNIKAYAHVELYLPALTGQFGQWRYYQVAITVADVVRNFGTRNSPNFRIKTVEEVSEIYSERGVSNLLQRAYDIKRLIPIKKYLLMQPDKYINNLTVAVFGGSPDWLNLDISYSAAGLSVSGQDLEFLGDTFGVIKLTGVETLFVLDGQHRLKGLRAAYEEDSSIGEETISVTLIVHEDSDEGRERTRRLFSTVNRHAKPVSLGENILLDEDDVSAIITRRLIEEYPLFRNREAIALNKSANLYTNQYEDKFTSVIALYHINELLLDNQSIYNSVYGELGEDYNSIKIRVRPDSQVIDSATLDVYTYWNIFFDLFPDAVRFIEGERNFGLERAHGGPFYLRPVGQEVMAMLYVQLQDEPNIFAQVSNIPTSITDPFWLFIMWDGANVIQAKSHIRDYLFYQFGCLNDPKKLAKLKKNYQKYANDEAAELPAAQFLL</sequence>
<dbReference type="AlphaFoldDB" id="A0A327NS20"/>
<evidence type="ECO:0000313" key="2">
    <source>
        <dbReference type="EMBL" id="RAI77249.1"/>
    </source>
</evidence>
<comment type="caution">
    <text evidence="2">The sequence shown here is derived from an EMBL/GenBank/DDBJ whole genome shotgun (WGS) entry which is preliminary data.</text>
</comment>
<dbReference type="InterPro" id="IPR035901">
    <property type="entry name" value="GIY-YIG_endonuc_sf"/>
</dbReference>
<gene>
    <name evidence="2" type="ORF">HMF3257_29240</name>
</gene>
<dbReference type="SMART" id="SM00465">
    <property type="entry name" value="GIYc"/>
    <property type="match status" value="1"/>
</dbReference>
<dbReference type="SUPFAM" id="SSF82771">
    <property type="entry name" value="GIY-YIG endonuclease"/>
    <property type="match status" value="1"/>
</dbReference>
<keyword evidence="3" id="KW-1185">Reference proteome</keyword>
<accession>A0A327NS20</accession>
<dbReference type="NCBIfam" id="TIGR03187">
    <property type="entry name" value="DGQHR"/>
    <property type="match status" value="1"/>
</dbReference>
<name>A0A327NS20_9BACT</name>
<protein>
    <recommendedName>
        <fullName evidence="1">GIY-YIG domain-containing protein</fullName>
    </recommendedName>
</protein>
<dbReference type="OrthoDB" id="9789139at2"/>
<dbReference type="InterPro" id="IPR017601">
    <property type="entry name" value="DGQHR-contain_dom"/>
</dbReference>
<proteinExistence type="predicted"/>
<dbReference type="Pfam" id="PF14072">
    <property type="entry name" value="DndB"/>
    <property type="match status" value="1"/>
</dbReference>
<dbReference type="Proteomes" id="UP000249016">
    <property type="component" value="Unassembled WGS sequence"/>
</dbReference>
<evidence type="ECO:0000313" key="3">
    <source>
        <dbReference type="Proteomes" id="UP000249016"/>
    </source>
</evidence>
<organism evidence="2 3">
    <name type="scientific">Spirosoma telluris</name>
    <dbReference type="NCBI Taxonomy" id="2183553"/>
    <lineage>
        <taxon>Bacteria</taxon>
        <taxon>Pseudomonadati</taxon>
        <taxon>Bacteroidota</taxon>
        <taxon>Cytophagia</taxon>
        <taxon>Cytophagales</taxon>
        <taxon>Cytophagaceae</taxon>
        <taxon>Spirosoma</taxon>
    </lineage>
</organism>
<reference evidence="2 3" key="1">
    <citation type="submission" date="2018-06" db="EMBL/GenBank/DDBJ databases">
        <title>Spirosoma sp. HMF3257 Genome sequencing and assembly.</title>
        <authorList>
            <person name="Kang H."/>
            <person name="Cha I."/>
            <person name="Kim H."/>
            <person name="Kang J."/>
            <person name="Joh K."/>
        </authorList>
    </citation>
    <scope>NUCLEOTIDE SEQUENCE [LARGE SCALE GENOMIC DNA]</scope>
    <source>
        <strain evidence="2 3">HMF3257</strain>
    </source>
</reference>